<reference evidence="3 4" key="1">
    <citation type="submission" date="2019-08" db="EMBL/GenBank/DDBJ databases">
        <title>Pedobacter sp. nov., isolated from Han river, South Korea.</title>
        <authorList>
            <person name="Lee D.-H."/>
            <person name="Kim Y.-S."/>
            <person name="Hwang E.-M."/>
            <person name="Le Tran T.C."/>
            <person name="Cha C.-J."/>
        </authorList>
    </citation>
    <scope>NUCLEOTIDE SEQUENCE [LARGE SCALE GENOMIC DNA]</scope>
    <source>
        <strain evidence="3 4">CJ43</strain>
    </source>
</reference>
<dbReference type="EMBL" id="CP043329">
    <property type="protein sequence ID" value="QEK51534.1"/>
    <property type="molecule type" value="Genomic_DNA"/>
</dbReference>
<accession>A0A5C0VKP6</accession>
<feature type="signal peptide" evidence="1">
    <location>
        <begin position="1"/>
        <end position="26"/>
    </location>
</feature>
<feature type="domain" description="Secretion system C-terminal sorting" evidence="2">
    <location>
        <begin position="487"/>
        <end position="564"/>
    </location>
</feature>
<dbReference type="InterPro" id="IPR026444">
    <property type="entry name" value="Secre_tail"/>
</dbReference>
<protein>
    <submittedName>
        <fullName evidence="3">T9SS type A sorting domain-containing protein</fullName>
    </submittedName>
</protein>
<dbReference type="RefSeq" id="WP_149074517.1">
    <property type="nucleotide sequence ID" value="NZ_CP043329.1"/>
</dbReference>
<gene>
    <name evidence="3" type="ORF">FYC62_07560</name>
</gene>
<evidence type="ECO:0000256" key="1">
    <source>
        <dbReference type="SAM" id="SignalP"/>
    </source>
</evidence>
<keyword evidence="4" id="KW-1185">Reference proteome</keyword>
<keyword evidence="1" id="KW-0732">Signal</keyword>
<dbReference type="KEGG" id="pej:FYC62_07560"/>
<organism evidence="3 4">
    <name type="scientific">Pedobacter aquae</name>
    <dbReference type="NCBI Taxonomy" id="2605747"/>
    <lineage>
        <taxon>Bacteria</taxon>
        <taxon>Pseudomonadati</taxon>
        <taxon>Bacteroidota</taxon>
        <taxon>Sphingobacteriia</taxon>
        <taxon>Sphingobacteriales</taxon>
        <taxon>Sphingobacteriaceae</taxon>
        <taxon>Pedobacter</taxon>
    </lineage>
</organism>
<name>A0A5C0VKP6_9SPHI</name>
<evidence type="ECO:0000259" key="2">
    <source>
        <dbReference type="Pfam" id="PF18962"/>
    </source>
</evidence>
<evidence type="ECO:0000313" key="3">
    <source>
        <dbReference type="EMBL" id="QEK51534.1"/>
    </source>
</evidence>
<dbReference type="Pfam" id="PF18962">
    <property type="entry name" value="Por_Secre_tail"/>
    <property type="match status" value="1"/>
</dbReference>
<feature type="chain" id="PRO_5022919102" evidence="1">
    <location>
        <begin position="27"/>
        <end position="565"/>
    </location>
</feature>
<dbReference type="NCBIfam" id="TIGR04183">
    <property type="entry name" value="Por_Secre_tail"/>
    <property type="match status" value="1"/>
</dbReference>
<evidence type="ECO:0000313" key="4">
    <source>
        <dbReference type="Proteomes" id="UP000323653"/>
    </source>
</evidence>
<sequence>MKKTLLSLGRLVLLSSLTILPFISQAQVEGEFRTRSTYNASYTSTSGWQIFNAATGWTNTSSVPGTGSIVTIRDGVVMTSNFGSTNISTTPPGILGSILNIGEGNAAAITSTIDGAGAVTGLTIVNPGRLSSKPNTSATAHSGLVFAGSTPTTPAAAIITSYTITGSAINFGGSGYTNATTVTFAPPAAIAGQQTSASPLVTATGEAIISGGVITGINITNPGSGYTNFPAITITDTGGGTGASFSAQLGVQEVFISTAGSGYATAPEVIAGSSFMVGGGSNRFLLVENQLNFRAGAKSITNNPVGTSQTLFIGGNLTAVTPISFRTVNATFTGNTNVTFNKAGTSTATGNFTFNNLSVSANTTVNVVGSYTVLGTTNLNGSGVLPVDLISFDAKKEINKVNINWLTASEVNNDKFEILKSSNGKDFTLLATVKAKGASSYTVVDNFPFNGSNYYKLLQYDLNGKVNEKGIKAVNFDLGNQKDASTIYPNPIAASGTATIKFRTDLKPKKLSLISSQGQVVYAETLKQESGASTSLQLKDQLTPGVYFLNMEGDFSKEVLKLIVQ</sequence>
<dbReference type="AlphaFoldDB" id="A0A5C0VKP6"/>
<dbReference type="Proteomes" id="UP000323653">
    <property type="component" value="Chromosome"/>
</dbReference>
<proteinExistence type="predicted"/>